<dbReference type="EMBL" id="CM001886">
    <property type="protein sequence ID" value="EOY15994.1"/>
    <property type="molecule type" value="Genomic_DNA"/>
</dbReference>
<proteinExistence type="predicted"/>
<evidence type="ECO:0000313" key="2">
    <source>
        <dbReference type="Proteomes" id="UP000026915"/>
    </source>
</evidence>
<dbReference type="InParanoid" id="A0A061FN87"/>
<sequence>MWSVMSEFACPSKDEVGANIWFVPLVDAVNKINVDAAIFAEDKMTGLGALIRDHSGQLLVTATTCMMR</sequence>
<dbReference type="AlphaFoldDB" id="A0A061FN87"/>
<dbReference type="Proteomes" id="UP000026915">
    <property type="component" value="Chromosome 8"/>
</dbReference>
<reference evidence="1 2" key="1">
    <citation type="journal article" date="2013" name="Genome Biol.">
        <title>The genome sequence of the most widely cultivated cacao type and its use to identify candidate genes regulating pod color.</title>
        <authorList>
            <person name="Motamayor J.C."/>
            <person name="Mockaitis K."/>
            <person name="Schmutz J."/>
            <person name="Haiminen N."/>
            <person name="Iii D.L."/>
            <person name="Cornejo O."/>
            <person name="Findley S.D."/>
            <person name="Zheng P."/>
            <person name="Utro F."/>
            <person name="Royaert S."/>
            <person name="Saski C."/>
            <person name="Jenkins J."/>
            <person name="Podicheti R."/>
            <person name="Zhao M."/>
            <person name="Scheffler B.E."/>
            <person name="Stack J.C."/>
            <person name="Feltus F.A."/>
            <person name="Mustiga G.M."/>
            <person name="Amores F."/>
            <person name="Phillips W."/>
            <person name="Marelli J.P."/>
            <person name="May G.D."/>
            <person name="Shapiro H."/>
            <person name="Ma J."/>
            <person name="Bustamante C.D."/>
            <person name="Schnell R.J."/>
            <person name="Main D."/>
            <person name="Gilbert D."/>
            <person name="Parida L."/>
            <person name="Kuhn D.N."/>
        </authorList>
    </citation>
    <scope>NUCLEOTIDE SEQUENCE [LARGE SCALE GENOMIC DNA]</scope>
    <source>
        <strain evidence="2">cv. Matina 1-6</strain>
    </source>
</reference>
<dbReference type="Gramene" id="EOY15994">
    <property type="protein sequence ID" value="EOY15994"/>
    <property type="gene ID" value="TCM_034897"/>
</dbReference>
<accession>A0A061FN87</accession>
<keyword evidence="2" id="KW-1185">Reference proteome</keyword>
<protein>
    <submittedName>
        <fullName evidence="1">Uncharacterized protein</fullName>
    </submittedName>
</protein>
<evidence type="ECO:0000313" key="1">
    <source>
        <dbReference type="EMBL" id="EOY15994.1"/>
    </source>
</evidence>
<dbReference type="HOGENOM" id="CLU_2799155_0_0_1"/>
<organism evidence="1 2">
    <name type="scientific">Theobroma cacao</name>
    <name type="common">Cacao</name>
    <name type="synonym">Cocoa</name>
    <dbReference type="NCBI Taxonomy" id="3641"/>
    <lineage>
        <taxon>Eukaryota</taxon>
        <taxon>Viridiplantae</taxon>
        <taxon>Streptophyta</taxon>
        <taxon>Embryophyta</taxon>
        <taxon>Tracheophyta</taxon>
        <taxon>Spermatophyta</taxon>
        <taxon>Magnoliopsida</taxon>
        <taxon>eudicotyledons</taxon>
        <taxon>Gunneridae</taxon>
        <taxon>Pentapetalae</taxon>
        <taxon>rosids</taxon>
        <taxon>malvids</taxon>
        <taxon>Malvales</taxon>
        <taxon>Malvaceae</taxon>
        <taxon>Byttnerioideae</taxon>
        <taxon>Theobroma</taxon>
    </lineage>
</organism>
<name>A0A061FN87_THECC</name>
<gene>
    <name evidence="1" type="ORF">TCM_034897</name>
</gene>